<dbReference type="RefSeq" id="WP_092927846.1">
    <property type="nucleotide sequence ID" value="NZ_FOMZ01000009.1"/>
</dbReference>
<dbReference type="NCBIfam" id="TIGR00072">
    <property type="entry name" value="hydrog_prot"/>
    <property type="match status" value="1"/>
</dbReference>
<keyword evidence="3" id="KW-0064">Aspartyl protease</keyword>
<dbReference type="GO" id="GO:0016485">
    <property type="term" value="P:protein processing"/>
    <property type="evidence" value="ECO:0007669"/>
    <property type="project" value="TreeGrafter"/>
</dbReference>
<dbReference type="GO" id="GO:0008047">
    <property type="term" value="F:enzyme activator activity"/>
    <property type="evidence" value="ECO:0007669"/>
    <property type="project" value="InterPro"/>
</dbReference>
<dbReference type="GO" id="GO:0004190">
    <property type="term" value="F:aspartic-type endopeptidase activity"/>
    <property type="evidence" value="ECO:0007669"/>
    <property type="project" value="UniProtKB-KW"/>
</dbReference>
<accession>A0A1I1YN88</accession>
<dbReference type="CDD" id="cd06068">
    <property type="entry name" value="H2MP_like-1"/>
    <property type="match status" value="1"/>
</dbReference>
<name>A0A1I1YN88_9ACTN</name>
<comment type="similarity">
    <text evidence="1">Belongs to the peptidase A31 family.</text>
</comment>
<dbReference type="AlphaFoldDB" id="A0A1I1YN88"/>
<evidence type="ECO:0000256" key="3">
    <source>
        <dbReference type="ARBA" id="ARBA00022750"/>
    </source>
</evidence>
<reference evidence="6" key="1">
    <citation type="submission" date="2016-10" db="EMBL/GenBank/DDBJ databases">
        <authorList>
            <person name="Varghese N."/>
            <person name="Submissions S."/>
        </authorList>
    </citation>
    <scope>NUCLEOTIDE SEQUENCE [LARGE SCALE GENOMIC DNA]</scope>
    <source>
        <strain evidence="6">DSM 45004</strain>
    </source>
</reference>
<dbReference type="InterPro" id="IPR000671">
    <property type="entry name" value="Peptidase_A31"/>
</dbReference>
<dbReference type="EMBL" id="FOMZ01000009">
    <property type="protein sequence ID" value="SFE19450.1"/>
    <property type="molecule type" value="Genomic_DNA"/>
</dbReference>
<keyword evidence="6" id="KW-1185">Reference proteome</keyword>
<evidence type="ECO:0000256" key="4">
    <source>
        <dbReference type="ARBA" id="ARBA00022801"/>
    </source>
</evidence>
<evidence type="ECO:0000256" key="1">
    <source>
        <dbReference type="ARBA" id="ARBA00006814"/>
    </source>
</evidence>
<dbReference type="SUPFAM" id="SSF53163">
    <property type="entry name" value="HybD-like"/>
    <property type="match status" value="1"/>
</dbReference>
<sequence length="176" mass="18426">MSRRVLVAGIGNIFLGDDGFGPEVGRALADTELPEGVWAGDYGTSGMHLAFDLLDGYATTVLVDAVSRGDSPGTLTLLRPTDIGNADKRDTATLADAHGMQPDVVLDLVTLLGGDPGRVFVLGCEPAELEQRIGLSRIVKRAVPEAVRRVRELVCAEQDGSESAGLGRGVVEGGDR</sequence>
<dbReference type="PANTHER" id="PTHR30302">
    <property type="entry name" value="HYDROGENASE 1 MATURATION PROTEASE"/>
    <property type="match status" value="1"/>
</dbReference>
<keyword evidence="2 5" id="KW-0645">Protease</keyword>
<dbReference type="PRINTS" id="PR00446">
    <property type="entry name" value="HYDRGNUPTAKE"/>
</dbReference>
<dbReference type="Pfam" id="PF01750">
    <property type="entry name" value="HycI"/>
    <property type="match status" value="1"/>
</dbReference>
<keyword evidence="4" id="KW-0378">Hydrolase</keyword>
<evidence type="ECO:0000256" key="2">
    <source>
        <dbReference type="ARBA" id="ARBA00022670"/>
    </source>
</evidence>
<dbReference type="InterPro" id="IPR023430">
    <property type="entry name" value="Pept_HybD-like_dom_sf"/>
</dbReference>
<dbReference type="PANTHER" id="PTHR30302:SF1">
    <property type="entry name" value="HYDROGENASE 2 MATURATION PROTEASE"/>
    <property type="match status" value="1"/>
</dbReference>
<evidence type="ECO:0000313" key="6">
    <source>
        <dbReference type="Proteomes" id="UP000198716"/>
    </source>
</evidence>
<dbReference type="Proteomes" id="UP000198716">
    <property type="component" value="Unassembled WGS sequence"/>
</dbReference>
<evidence type="ECO:0000313" key="5">
    <source>
        <dbReference type="EMBL" id="SFE19450.1"/>
    </source>
</evidence>
<protein>
    <submittedName>
        <fullName evidence="5">Hydrogenase maturation protease</fullName>
    </submittedName>
</protein>
<gene>
    <name evidence="5" type="ORF">SAMN04487819_10951</name>
</gene>
<organism evidence="5 6">
    <name type="scientific">Actinopolyspora alba</name>
    <dbReference type="NCBI Taxonomy" id="673379"/>
    <lineage>
        <taxon>Bacteria</taxon>
        <taxon>Bacillati</taxon>
        <taxon>Actinomycetota</taxon>
        <taxon>Actinomycetes</taxon>
        <taxon>Actinopolysporales</taxon>
        <taxon>Actinopolysporaceae</taxon>
        <taxon>Actinopolyspora</taxon>
        <taxon>Actinopolyspora alba group</taxon>
    </lineage>
</organism>
<proteinExistence type="inferred from homology"/>
<dbReference type="Gene3D" id="3.40.50.1450">
    <property type="entry name" value="HybD-like"/>
    <property type="match status" value="1"/>
</dbReference>